<dbReference type="Pfam" id="PF05187">
    <property type="entry name" value="Fer4_ETF_QO"/>
    <property type="match status" value="1"/>
</dbReference>
<dbReference type="EC" id="1.5.5.1" evidence="3"/>
<evidence type="ECO:0000256" key="2">
    <source>
        <dbReference type="ARBA" id="ARBA00001974"/>
    </source>
</evidence>
<evidence type="ECO:0000259" key="13">
    <source>
        <dbReference type="Pfam" id="PF05187"/>
    </source>
</evidence>
<keyword evidence="12" id="KW-0830">Ubiquinone</keyword>
<keyword evidence="6" id="KW-0479">Metal-binding</keyword>
<evidence type="ECO:0000256" key="12">
    <source>
        <dbReference type="ARBA" id="ARBA00023075"/>
    </source>
</evidence>
<keyword evidence="5" id="KW-0285">Flavoprotein</keyword>
<evidence type="ECO:0000256" key="9">
    <source>
        <dbReference type="ARBA" id="ARBA00023002"/>
    </source>
</evidence>
<dbReference type="GO" id="GO:0046872">
    <property type="term" value="F:metal ion binding"/>
    <property type="evidence" value="ECO:0007669"/>
    <property type="project" value="UniProtKB-KW"/>
</dbReference>
<comment type="cofactor">
    <cofactor evidence="2">
        <name>FAD</name>
        <dbReference type="ChEBI" id="CHEBI:57692"/>
    </cofactor>
</comment>
<keyword evidence="7" id="KW-0274">FAD</keyword>
<dbReference type="InterPro" id="IPR007859">
    <property type="entry name" value="ETF-QO/FixX_C"/>
</dbReference>
<dbReference type="PANTHER" id="PTHR10617:SF107">
    <property type="entry name" value="ELECTRON TRANSFER FLAVOPROTEIN-UBIQUINONE OXIDOREDUCTASE, MITOCHONDRIAL"/>
    <property type="match status" value="1"/>
</dbReference>
<organism evidence="15">
    <name type="scientific">marine metagenome</name>
    <dbReference type="NCBI Taxonomy" id="408172"/>
    <lineage>
        <taxon>unclassified sequences</taxon>
        <taxon>metagenomes</taxon>
        <taxon>ecological metagenomes</taxon>
    </lineage>
</organism>
<dbReference type="InterPro" id="IPR036188">
    <property type="entry name" value="FAD/NAD-bd_sf"/>
</dbReference>
<dbReference type="Gene3D" id="3.30.70.20">
    <property type="match status" value="1"/>
</dbReference>
<reference evidence="15" key="1">
    <citation type="submission" date="2018-05" db="EMBL/GenBank/DDBJ databases">
        <authorList>
            <person name="Lanie J.A."/>
            <person name="Ng W.-L."/>
            <person name="Kazmierczak K.M."/>
            <person name="Andrzejewski T.M."/>
            <person name="Davidsen T.M."/>
            <person name="Wayne K.J."/>
            <person name="Tettelin H."/>
            <person name="Glass J.I."/>
            <person name="Rusch D."/>
            <person name="Podicherti R."/>
            <person name="Tsui H.-C.T."/>
            <person name="Winkler M.E."/>
        </authorList>
    </citation>
    <scope>NUCLEOTIDE SEQUENCE</scope>
</reference>
<dbReference type="GO" id="GO:0004174">
    <property type="term" value="F:electron-transferring-flavoprotein dehydrogenase activity"/>
    <property type="evidence" value="ECO:0007669"/>
    <property type="project" value="UniProtKB-EC"/>
</dbReference>
<keyword evidence="9" id="KW-0560">Oxidoreductase</keyword>
<accession>A0A381R4L9</accession>
<feature type="domain" description="ETF-QO/FixX C-terminal" evidence="13">
    <location>
        <begin position="497"/>
        <end position="583"/>
    </location>
</feature>
<keyword evidence="11" id="KW-0411">Iron-sulfur</keyword>
<evidence type="ECO:0000256" key="10">
    <source>
        <dbReference type="ARBA" id="ARBA00023004"/>
    </source>
</evidence>
<dbReference type="Gene3D" id="3.50.50.60">
    <property type="entry name" value="FAD/NAD(P)-binding domain"/>
    <property type="match status" value="1"/>
</dbReference>
<evidence type="ECO:0000256" key="7">
    <source>
        <dbReference type="ARBA" id="ARBA00022827"/>
    </source>
</evidence>
<evidence type="ECO:0000256" key="11">
    <source>
        <dbReference type="ARBA" id="ARBA00023014"/>
    </source>
</evidence>
<keyword evidence="4" id="KW-0813">Transport</keyword>
<dbReference type="GO" id="GO:0051536">
    <property type="term" value="F:iron-sulfur cluster binding"/>
    <property type="evidence" value="ECO:0007669"/>
    <property type="project" value="UniProtKB-KW"/>
</dbReference>
<gene>
    <name evidence="15" type="ORF">METZ01_LOCUS39570</name>
</gene>
<evidence type="ECO:0000313" key="15">
    <source>
        <dbReference type="EMBL" id="SUZ86716.1"/>
    </source>
</evidence>
<protein>
    <recommendedName>
        <fullName evidence="3">electron-transferring-flavoprotein dehydrogenase</fullName>
        <ecNumber evidence="3">1.5.5.1</ecNumber>
    </recommendedName>
</protein>
<dbReference type="SUPFAM" id="SSF54862">
    <property type="entry name" value="4Fe-4S ferredoxins"/>
    <property type="match status" value="1"/>
</dbReference>
<evidence type="ECO:0000256" key="8">
    <source>
        <dbReference type="ARBA" id="ARBA00022982"/>
    </source>
</evidence>
<evidence type="ECO:0000256" key="6">
    <source>
        <dbReference type="ARBA" id="ARBA00022723"/>
    </source>
</evidence>
<keyword evidence="8" id="KW-0249">Electron transport</keyword>
<dbReference type="SUPFAM" id="SSF54373">
    <property type="entry name" value="FAD-linked reductases, C-terminal domain"/>
    <property type="match status" value="1"/>
</dbReference>
<feature type="domain" description="ETF-QO/FixC ubiquinone-binding" evidence="14">
    <location>
        <begin position="269"/>
        <end position="359"/>
    </location>
</feature>
<evidence type="ECO:0000256" key="3">
    <source>
        <dbReference type="ARBA" id="ARBA00012696"/>
    </source>
</evidence>
<dbReference type="InterPro" id="IPR049398">
    <property type="entry name" value="ETF-QO/FixC_UQ-bd"/>
</dbReference>
<sequence>MVHASGHPGPGGSFLITAPCNTGVKMPTDPHHVSASVKLLDVQPTLPSERFLVAEPPDSEAVPMDVVFVGGGPAGLAGAIELARLVQRDRETGGTLGELEIGVLEKASQLGEHNLSGAVVNPSAFHELFPELSIDEFPLRHPVGKESVYLLKQSASIPVPVPPTMKNHGNYLASICEIVRWLGAKAEEYGVNVFPGFPVDSLLTDGGRVVGVRTTPAGLGRDGKSGGPEAMPAMDLSAKVTVLAEGTRGPLSQAWLRWQGITSENPQIFALGVKELWKVKTPLDRVVHTMGWPLSTKTFGGSFMYPLADDLIALGLVVGLDYPDARFDVHEALQQMKMHPLFQRYLLGGEMMEWGAKTIPEGGYYSVPSRRHGDGLCIVGDSAGYVEVSSLKGIHYAMHSGILAARQIFKALQLGDTSEAALSGYSSAVDSSVIMRDLRKRRNMRLAFKDGLFVGGLRAALMTLTGGAIPSGKITIEEDAAKIRWLGEVQEPFRPDGDLTFSKADAVYKSGNQTRDDIPQHLIVGEDIPPEVAEMLVHMCPAGVYERDGTELVVNAPNCIDCKATDVVGPRWTPREGGSGPAYRQM</sequence>
<evidence type="ECO:0000256" key="1">
    <source>
        <dbReference type="ARBA" id="ARBA00001966"/>
    </source>
</evidence>
<dbReference type="Pfam" id="PF21162">
    <property type="entry name" value="ETFQO_UQ-bd"/>
    <property type="match status" value="1"/>
</dbReference>
<dbReference type="Gene3D" id="3.30.9.90">
    <property type="match status" value="1"/>
</dbReference>
<name>A0A381R4L9_9ZZZZ</name>
<evidence type="ECO:0000256" key="4">
    <source>
        <dbReference type="ARBA" id="ARBA00022448"/>
    </source>
</evidence>
<keyword evidence="10" id="KW-0408">Iron</keyword>
<dbReference type="InterPro" id="IPR040156">
    <property type="entry name" value="ETF-QO"/>
</dbReference>
<dbReference type="AlphaFoldDB" id="A0A381R4L9"/>
<comment type="cofactor">
    <cofactor evidence="1">
        <name>[4Fe-4S] cluster</name>
        <dbReference type="ChEBI" id="CHEBI:49883"/>
    </cofactor>
</comment>
<evidence type="ECO:0000256" key="5">
    <source>
        <dbReference type="ARBA" id="ARBA00022630"/>
    </source>
</evidence>
<dbReference type="GO" id="GO:0005739">
    <property type="term" value="C:mitochondrion"/>
    <property type="evidence" value="ECO:0007669"/>
    <property type="project" value="UniProtKB-ARBA"/>
</dbReference>
<dbReference type="SUPFAM" id="SSF51905">
    <property type="entry name" value="FAD/NAD(P)-binding domain"/>
    <property type="match status" value="1"/>
</dbReference>
<dbReference type="EMBL" id="UINC01001695">
    <property type="protein sequence ID" value="SUZ86716.1"/>
    <property type="molecule type" value="Genomic_DNA"/>
</dbReference>
<dbReference type="PANTHER" id="PTHR10617">
    <property type="entry name" value="ELECTRON TRANSFER FLAVOPROTEIN-UBIQUINONE OXIDOREDUCTASE"/>
    <property type="match status" value="1"/>
</dbReference>
<evidence type="ECO:0000259" key="14">
    <source>
        <dbReference type="Pfam" id="PF21162"/>
    </source>
</evidence>
<proteinExistence type="predicted"/>